<accession>A0A0E9UX83</accession>
<sequence length="28" mass="3168">MYGAALSPCRCIKLMTWGKTTARDCRPH</sequence>
<dbReference type="EMBL" id="GBXM01038792">
    <property type="protein sequence ID" value="JAH69785.1"/>
    <property type="molecule type" value="Transcribed_RNA"/>
</dbReference>
<dbReference type="AlphaFoldDB" id="A0A0E9UX83"/>
<reference evidence="1" key="2">
    <citation type="journal article" date="2015" name="Fish Shellfish Immunol.">
        <title>Early steps in the European eel (Anguilla anguilla)-Vibrio vulnificus interaction in the gills: Role of the RtxA13 toxin.</title>
        <authorList>
            <person name="Callol A."/>
            <person name="Pajuelo D."/>
            <person name="Ebbesson L."/>
            <person name="Teles M."/>
            <person name="MacKenzie S."/>
            <person name="Amaro C."/>
        </authorList>
    </citation>
    <scope>NUCLEOTIDE SEQUENCE</scope>
</reference>
<proteinExistence type="predicted"/>
<organism evidence="1">
    <name type="scientific">Anguilla anguilla</name>
    <name type="common">European freshwater eel</name>
    <name type="synonym">Muraena anguilla</name>
    <dbReference type="NCBI Taxonomy" id="7936"/>
    <lineage>
        <taxon>Eukaryota</taxon>
        <taxon>Metazoa</taxon>
        <taxon>Chordata</taxon>
        <taxon>Craniata</taxon>
        <taxon>Vertebrata</taxon>
        <taxon>Euteleostomi</taxon>
        <taxon>Actinopterygii</taxon>
        <taxon>Neopterygii</taxon>
        <taxon>Teleostei</taxon>
        <taxon>Anguilliformes</taxon>
        <taxon>Anguillidae</taxon>
        <taxon>Anguilla</taxon>
    </lineage>
</organism>
<name>A0A0E9UX83_ANGAN</name>
<protein>
    <submittedName>
        <fullName evidence="1">Uncharacterized protein</fullName>
    </submittedName>
</protein>
<reference evidence="1" key="1">
    <citation type="submission" date="2014-11" db="EMBL/GenBank/DDBJ databases">
        <authorList>
            <person name="Amaro Gonzalez C."/>
        </authorList>
    </citation>
    <scope>NUCLEOTIDE SEQUENCE</scope>
</reference>
<evidence type="ECO:0000313" key="1">
    <source>
        <dbReference type="EMBL" id="JAH69785.1"/>
    </source>
</evidence>